<keyword evidence="1" id="KW-1133">Transmembrane helix</keyword>
<feature type="transmembrane region" description="Helical" evidence="1">
    <location>
        <begin position="37"/>
        <end position="58"/>
    </location>
</feature>
<dbReference type="EMBL" id="CP154834">
    <property type="protein sequence ID" value="XAO73145.1"/>
    <property type="molecule type" value="Genomic_DNA"/>
</dbReference>
<dbReference type="AlphaFoldDB" id="A0AAU6WM64"/>
<reference evidence="2 3" key="1">
    <citation type="submission" date="2024-04" db="EMBL/GenBank/DDBJ databases">
        <title>Genome sequencing and assembly of rice foliar adapted Chryseobacterium endophyticum OsEnb-ALM-A6.</title>
        <authorList>
            <person name="Kumar S."/>
            <person name="Javed M."/>
            <person name="Chouhan V."/>
            <person name="Charishma K."/>
            <person name="Patel A."/>
            <person name="Kumar M."/>
            <person name="Sahu K.P."/>
            <person name="Kumar A."/>
        </authorList>
    </citation>
    <scope>NUCLEOTIDE SEQUENCE [LARGE SCALE GENOMIC DNA]</scope>
    <source>
        <strain evidence="2 3">OsEnb-ALM-A6</strain>
    </source>
</reference>
<evidence type="ECO:0000256" key="1">
    <source>
        <dbReference type="SAM" id="Phobius"/>
    </source>
</evidence>
<proteinExistence type="predicted"/>
<dbReference type="Proteomes" id="UP001463665">
    <property type="component" value="Chromosome"/>
</dbReference>
<name>A0AAU6WM64_9FLAO</name>
<keyword evidence="1" id="KW-0812">Transmembrane</keyword>
<evidence type="ECO:0000313" key="3">
    <source>
        <dbReference type="Proteomes" id="UP001463665"/>
    </source>
</evidence>
<accession>A0AAU6WM64</accession>
<dbReference type="RefSeq" id="WP_345765735.1">
    <property type="nucleotide sequence ID" value="NZ_CP154834.1"/>
</dbReference>
<protein>
    <submittedName>
        <fullName evidence="2">Uncharacterized protein</fullName>
    </submittedName>
</protein>
<evidence type="ECO:0000313" key="2">
    <source>
        <dbReference type="EMBL" id="XAO73145.1"/>
    </source>
</evidence>
<keyword evidence="1" id="KW-0472">Membrane</keyword>
<gene>
    <name evidence="2" type="ORF">AAFP95_15210</name>
</gene>
<organism evidence="2 3">
    <name type="scientific">Chryseobacterium endophyticum</name>
    <dbReference type="NCBI Taxonomy" id="1854762"/>
    <lineage>
        <taxon>Bacteria</taxon>
        <taxon>Pseudomonadati</taxon>
        <taxon>Bacteroidota</taxon>
        <taxon>Flavobacteriia</taxon>
        <taxon>Flavobacteriales</taxon>
        <taxon>Weeksellaceae</taxon>
        <taxon>Chryseobacterium group</taxon>
        <taxon>Chryseobacterium</taxon>
    </lineage>
</organism>
<sequence>MGTDYFSDPDPFYQDRYGDLSGHRFLVNIFWTKKIKWFYVLGCIVGIAVTLAFNWLYFGEIVNNTIVAKNWLTAKILHLTKTWNTSD</sequence>
<keyword evidence="3" id="KW-1185">Reference proteome</keyword>